<evidence type="ECO:0000313" key="8">
    <source>
        <dbReference type="Proteomes" id="UP001272242"/>
    </source>
</evidence>
<keyword evidence="4" id="KW-0472">Membrane</keyword>
<dbReference type="SMART" id="SM00283">
    <property type="entry name" value="MA"/>
    <property type="match status" value="1"/>
</dbReference>
<dbReference type="CDD" id="cd06225">
    <property type="entry name" value="HAMP"/>
    <property type="match status" value="1"/>
</dbReference>
<feature type="domain" description="Methyl-accepting transducer" evidence="5">
    <location>
        <begin position="280"/>
        <end position="516"/>
    </location>
</feature>
<feature type="domain" description="HAMP" evidence="6">
    <location>
        <begin position="221"/>
        <end position="275"/>
    </location>
</feature>
<evidence type="ECO:0000256" key="1">
    <source>
        <dbReference type="ARBA" id="ARBA00023224"/>
    </source>
</evidence>
<evidence type="ECO:0000256" key="3">
    <source>
        <dbReference type="PROSITE-ProRule" id="PRU00284"/>
    </source>
</evidence>
<dbReference type="PANTHER" id="PTHR32089:SF120">
    <property type="entry name" value="METHYL-ACCEPTING CHEMOTAXIS PROTEIN TLPQ"/>
    <property type="match status" value="1"/>
</dbReference>
<keyword evidence="8" id="KW-1185">Reference proteome</keyword>
<keyword evidence="4" id="KW-1133">Transmembrane helix</keyword>
<sequence>MIRLRDVSLRVKLDALLFGYTVTVLLALGLTGYLLHRYRVGGAAYEDLAKRKALINELTPPPLLIGRCFLMLHEIENAQTDEERRRATTWYREYEAEYHKRRDEWLREPIDPAARKALEPNGAGHKAAVEVFRLANEEYFPKLRGDEKARKEAAAVLIGKIGPEYRLHSQAMRDAAAAVDASAQAAEAEMAGTVRFWVNATVALSTAAILTFGLIGGYIVRSVVVSARGLNQRLREMASGAGDLTARLPVDGKDEMAQLAVGINAVIEKIQGIVGKARESSLQLLSIASQIAATARTQEQTVNNLSSSTTEVAASVRQVSATSKDLAGTMNEVSQTAAHASELATKGRDNTTKMATEMKQLVESTQSVSTKLGMIREKADSINAVVTTITKVADQTNLLSINAAIEAEKAGEYGRGFLVVAREIRRLADQTAVATLDIETMVRHMQDAVSAGVMQMDKFTDEVRSGVHQVTTINQMTYEIINEVQSLDKRFRLVNEGMRNQTAGAQQINDAMTQIADATHRSSQSVKEFERTAAYLRSSVETLNEEIALFKT</sequence>
<dbReference type="PANTHER" id="PTHR32089">
    <property type="entry name" value="METHYL-ACCEPTING CHEMOTAXIS PROTEIN MCPB"/>
    <property type="match status" value="1"/>
</dbReference>
<dbReference type="PRINTS" id="PR00260">
    <property type="entry name" value="CHEMTRNSDUCR"/>
</dbReference>
<keyword evidence="1 3" id="KW-0807">Transducer</keyword>
<organism evidence="7 8">
    <name type="scientific">Gemmata algarum</name>
    <dbReference type="NCBI Taxonomy" id="2975278"/>
    <lineage>
        <taxon>Bacteria</taxon>
        <taxon>Pseudomonadati</taxon>
        <taxon>Planctomycetota</taxon>
        <taxon>Planctomycetia</taxon>
        <taxon>Gemmatales</taxon>
        <taxon>Gemmataceae</taxon>
        <taxon>Gemmata</taxon>
    </lineage>
</organism>
<protein>
    <submittedName>
        <fullName evidence="7">Methyl-accepting chemotaxis protein</fullName>
    </submittedName>
</protein>
<evidence type="ECO:0000256" key="4">
    <source>
        <dbReference type="SAM" id="Phobius"/>
    </source>
</evidence>
<dbReference type="Gene3D" id="1.10.287.950">
    <property type="entry name" value="Methyl-accepting chemotaxis protein"/>
    <property type="match status" value="1"/>
</dbReference>
<dbReference type="EMBL" id="JAXBLV010000200">
    <property type="protein sequence ID" value="MDY3561732.1"/>
    <property type="molecule type" value="Genomic_DNA"/>
</dbReference>
<gene>
    <name evidence="7" type="ORF">R5W23_003159</name>
</gene>
<reference evidence="8" key="1">
    <citation type="journal article" date="2023" name="Mar. Drugs">
        <title>Gemmata algarum, a Novel Planctomycete Isolated from an Algal Mat, Displays Antimicrobial Activity.</title>
        <authorList>
            <person name="Kumar G."/>
            <person name="Kallscheuer N."/>
            <person name="Kashif M."/>
            <person name="Ahamad S."/>
            <person name="Jagadeeshwari U."/>
            <person name="Pannikurungottu S."/>
            <person name="Haufschild T."/>
            <person name="Kabuu M."/>
            <person name="Sasikala C."/>
            <person name="Jogler C."/>
            <person name="Ramana C."/>
        </authorList>
    </citation>
    <scope>NUCLEOTIDE SEQUENCE [LARGE SCALE GENOMIC DNA]</scope>
    <source>
        <strain evidence="8">JC673</strain>
    </source>
</reference>
<dbReference type="Proteomes" id="UP001272242">
    <property type="component" value="Unassembled WGS sequence"/>
</dbReference>
<comment type="caution">
    <text evidence="7">The sequence shown here is derived from an EMBL/GenBank/DDBJ whole genome shotgun (WGS) entry which is preliminary data.</text>
</comment>
<feature type="transmembrane region" description="Helical" evidence="4">
    <location>
        <begin position="15"/>
        <end position="35"/>
    </location>
</feature>
<dbReference type="PROSITE" id="PS50111">
    <property type="entry name" value="CHEMOTAXIS_TRANSDUC_2"/>
    <property type="match status" value="1"/>
</dbReference>
<evidence type="ECO:0000313" key="7">
    <source>
        <dbReference type="EMBL" id="MDY3561732.1"/>
    </source>
</evidence>
<evidence type="ECO:0000259" key="5">
    <source>
        <dbReference type="PROSITE" id="PS50111"/>
    </source>
</evidence>
<dbReference type="PROSITE" id="PS50885">
    <property type="entry name" value="HAMP"/>
    <property type="match status" value="1"/>
</dbReference>
<dbReference type="Pfam" id="PF00672">
    <property type="entry name" value="HAMP"/>
    <property type="match status" value="1"/>
</dbReference>
<accession>A0ABU5F4J4</accession>
<comment type="similarity">
    <text evidence="2">Belongs to the methyl-accepting chemotaxis (MCP) protein family.</text>
</comment>
<dbReference type="InterPro" id="IPR004089">
    <property type="entry name" value="MCPsignal_dom"/>
</dbReference>
<dbReference type="RefSeq" id="WP_320688090.1">
    <property type="nucleotide sequence ID" value="NZ_JAXBLV010000200.1"/>
</dbReference>
<proteinExistence type="inferred from homology"/>
<dbReference type="InterPro" id="IPR004090">
    <property type="entry name" value="Chemotax_Me-accpt_rcpt"/>
</dbReference>
<evidence type="ECO:0000256" key="2">
    <source>
        <dbReference type="ARBA" id="ARBA00029447"/>
    </source>
</evidence>
<keyword evidence="4" id="KW-0812">Transmembrane</keyword>
<dbReference type="Pfam" id="PF00015">
    <property type="entry name" value="MCPsignal"/>
    <property type="match status" value="1"/>
</dbReference>
<feature type="transmembrane region" description="Helical" evidence="4">
    <location>
        <begin position="196"/>
        <end position="220"/>
    </location>
</feature>
<dbReference type="InterPro" id="IPR003660">
    <property type="entry name" value="HAMP_dom"/>
</dbReference>
<name>A0ABU5F4J4_9BACT</name>
<evidence type="ECO:0000259" key="6">
    <source>
        <dbReference type="PROSITE" id="PS50885"/>
    </source>
</evidence>
<dbReference type="SMART" id="SM00304">
    <property type="entry name" value="HAMP"/>
    <property type="match status" value="1"/>
</dbReference>
<dbReference type="SUPFAM" id="SSF58104">
    <property type="entry name" value="Methyl-accepting chemotaxis protein (MCP) signaling domain"/>
    <property type="match status" value="1"/>
</dbReference>